<dbReference type="SMART" id="SM00487">
    <property type="entry name" value="DEXDc"/>
    <property type="match status" value="1"/>
</dbReference>
<dbReference type="PROSITE" id="PS51192">
    <property type="entry name" value="HELICASE_ATP_BIND_1"/>
    <property type="match status" value="1"/>
</dbReference>
<comment type="domain">
    <text evidence="10">The Q motif is unique to and characteristic of the DEAD box family of RNA helicases and controls ATP binding and hydrolysis.</text>
</comment>
<dbReference type="GO" id="GO:0006364">
    <property type="term" value="P:rRNA processing"/>
    <property type="evidence" value="ECO:0007669"/>
    <property type="project" value="UniProtKB-KW"/>
</dbReference>
<dbReference type="RefSeq" id="XP_038782020.1">
    <property type="nucleotide sequence ID" value="XM_038935224.1"/>
</dbReference>
<dbReference type="GeneID" id="62208402"/>
<feature type="domain" description="Helicase C-terminal" evidence="13">
    <location>
        <begin position="514"/>
        <end position="671"/>
    </location>
</feature>
<comment type="caution">
    <text evidence="14">The sequence shown here is derived from an EMBL/GenBank/DDBJ whole genome shotgun (WGS) entry which is preliminary data.</text>
</comment>
<evidence type="ECO:0000259" key="12">
    <source>
        <dbReference type="PROSITE" id="PS51192"/>
    </source>
</evidence>
<feature type="compositionally biased region" description="Basic and acidic residues" evidence="11">
    <location>
        <begin position="153"/>
        <end position="164"/>
    </location>
</feature>
<keyword evidence="9" id="KW-0539">Nucleus</keyword>
<feature type="region of interest" description="Disordered" evidence="11">
    <location>
        <begin position="500"/>
        <end position="532"/>
    </location>
</feature>
<reference evidence="14" key="1">
    <citation type="submission" date="2020-01" db="EMBL/GenBank/DDBJ databases">
        <authorList>
            <person name="Feng Z.H.Z."/>
        </authorList>
    </citation>
    <scope>NUCLEOTIDE SEQUENCE</scope>
    <source>
        <strain evidence="14">CBS107.38</strain>
    </source>
</reference>
<organism evidence="14 15">
    <name type="scientific">Alternaria burnsii</name>
    <dbReference type="NCBI Taxonomy" id="1187904"/>
    <lineage>
        <taxon>Eukaryota</taxon>
        <taxon>Fungi</taxon>
        <taxon>Dikarya</taxon>
        <taxon>Ascomycota</taxon>
        <taxon>Pezizomycotina</taxon>
        <taxon>Dothideomycetes</taxon>
        <taxon>Pleosporomycetidae</taxon>
        <taxon>Pleosporales</taxon>
        <taxon>Pleosporineae</taxon>
        <taxon>Pleosporaceae</taxon>
        <taxon>Alternaria</taxon>
        <taxon>Alternaria sect. Alternaria</taxon>
    </lineage>
</organism>
<feature type="region of interest" description="Disordered" evidence="11">
    <location>
        <begin position="755"/>
        <end position="780"/>
    </location>
</feature>
<dbReference type="GO" id="GO:0003723">
    <property type="term" value="F:RNA binding"/>
    <property type="evidence" value="ECO:0007669"/>
    <property type="project" value="UniProtKB-UniRule"/>
</dbReference>
<dbReference type="CDD" id="cd18787">
    <property type="entry name" value="SF2_C_DEAD"/>
    <property type="match status" value="1"/>
</dbReference>
<sequence length="1618" mass="179681">MADDGMLLNFSIPDSGIIAKPTFKGGNWKSRLTAKKAAQNWHTKATARLNGEAVPKKTVENATNVNRIELGPRKARVSKSPEFHDSGDRPVKRARVSGDFRPRTTEKTDNADFRPHSNPNPNPTKRPSEQQSAPKGGKQVISSLFTYNPTSKTKPEANERREDDAPIEPSNAPLSSELDTFTSLGMSTTLATHLLNKMGLKAPTAIQKAAITQLVKDDSDAFIQAETGSGKTLAYLLPIVQRLMELSANMRKHKVDDNVQRNSGLFAIIMAPTRELSKQIATVLEKILGCAHWLVATTVIGGEKKKSEKARLRKGINILVATPGRLVDHLEHTEALDVSNVRWLVLDEGDRLMELGFEQEIQKIVGALNLRMRARKDENSRIPGLPEKRTTVLCSATMKMDVERLGQISLKDAVHIRADPSEKGQETVEAKDDQSFFAPAQLKQSYAVVAPKLRLVSLIAYLKRAFARKGSVMKAIVFISCADSVDFHFDMLTSEIEGVTETNKKESTDEEEGKAEEAVDGVEKKPKNTKAIAQSDPTKLTVTGAESPVLSAKTHTVTAYRLHGSLQQSVRTSTLAQFTKNKEPSVLIATDVASRGLDLPNVDLVIEFDPAFAREDHLHRIGRTARAGRDGRACIFLMPGTEEGYVDILKSDRKDTEGGVHILRQDADDILNRGLVTSGVMEKNAYMDKATDLQLAVERWALASPARLEAARRAYQSHIRAYATHVADERQYFDIKSLHLGHLAKAFALRERPSGMKIPGQRTGAGRNDKTPARVRGGPKVDLASRKADTGASKRAVVDLDLPEGQDTDEAAKMRKAVRAREKFMRHAGRDCSGEYKALTSQARALSNLLEDIQDKYDKIPENKQQQLINAYEPCIEVLEELDKLVLRYNGLDTKSKRAWDRLKYDPEITRNLRERLIASVSMLNSFYTTLIHDSQVLILEALERLEKDYKGGYREESIASIGRLTSAGILDNDKDDEESWSQILRDLEDVGVSQQQAVSYRDLIVDWLVKAVNEGRLLEERPGNDFFETMQQDLGAALPEFEFEQRLHSFDVPTMITPSDRGSPAASIEHTPVSSPLITQQESVYLAPSATPLAFSSTSLQTPSRRSGSEASSLYAEPRPLSLPATPADSVMERIPVPSLSAPIPVVPAYNPPMIAAAHPTSPPSPLPSVTNITEPFVAPPSYYEKDTTSTIDLEWTAHQIVAAWAQNDFVTAEKLLEDQLTAVERGHTCVSGVQPDRRILRHLLGVCASYTGKFTKAKRLFESVFNGIYLNRQNLDDGDIAAARWLGDVCLHTQEHTNAALAYSVAYEGSLGRFGVAPDRTQRVAAEIRLVDHWLWVFKRIEDSLKLNMDPTNIFASTNVVEKSNLMMSVKNNIYETAGSGRYGAMSPHPSRRPSFTIGPRPKYALMISERFLLGPLVSLSTWPLPWDPLFCPADAVQLDRYMNTVRLANYIGKPLSERELPTNTLGDSKKLHFLTKRGNRWLIEAVKQGLREIGIEHAEHGYEPSIVCCLNQQRQGVVFSEGVEICFSKLPFRHVYGIKVSDVKWATRRFNAVTQDLAQSFRDTTDFRNIIKGIMERAEAKAAPPGSTQDAQHESMDVYAQVPHMSPLLKRPSYG</sequence>
<feature type="compositionally biased region" description="Polar residues" evidence="11">
    <location>
        <begin position="140"/>
        <end position="152"/>
    </location>
</feature>
<feature type="compositionally biased region" description="Polar residues" evidence="11">
    <location>
        <begin position="1096"/>
        <end position="1113"/>
    </location>
</feature>
<dbReference type="SMART" id="SM00490">
    <property type="entry name" value="HELICc"/>
    <property type="match status" value="1"/>
</dbReference>
<dbReference type="GO" id="GO:0005730">
    <property type="term" value="C:nucleolus"/>
    <property type="evidence" value="ECO:0007669"/>
    <property type="project" value="UniProtKB-SubCell"/>
</dbReference>
<keyword evidence="4 10" id="KW-0547">Nucleotide-binding</keyword>
<comment type="similarity">
    <text evidence="10">Belongs to the DEAD box helicase family.</text>
</comment>
<name>A0A8H7E9M5_9PLEO</name>
<comment type="subcellular location">
    <subcellularLocation>
        <location evidence="1">Nucleus</location>
        <location evidence="1">Nucleolus</location>
    </subcellularLocation>
</comment>
<evidence type="ECO:0000256" key="11">
    <source>
        <dbReference type="SAM" id="MobiDB-lite"/>
    </source>
</evidence>
<dbReference type="PANTHER" id="PTHR24031">
    <property type="entry name" value="RNA HELICASE"/>
    <property type="match status" value="1"/>
</dbReference>
<evidence type="ECO:0000259" key="13">
    <source>
        <dbReference type="PROSITE" id="PS51194"/>
    </source>
</evidence>
<evidence type="ECO:0000256" key="7">
    <source>
        <dbReference type="ARBA" id="ARBA00022840"/>
    </source>
</evidence>
<keyword evidence="8 10" id="KW-0694">RNA-binding</keyword>
<feature type="compositionally biased region" description="Basic and acidic residues" evidence="11">
    <location>
        <begin position="79"/>
        <end position="115"/>
    </location>
</feature>
<dbReference type="InterPro" id="IPR011545">
    <property type="entry name" value="DEAD/DEAH_box_helicase_dom"/>
</dbReference>
<evidence type="ECO:0000256" key="8">
    <source>
        <dbReference type="ARBA" id="ARBA00022884"/>
    </source>
</evidence>
<dbReference type="Proteomes" id="UP000596902">
    <property type="component" value="Unassembled WGS sequence"/>
</dbReference>
<reference evidence="14" key="2">
    <citation type="submission" date="2020-08" db="EMBL/GenBank/DDBJ databases">
        <title>Draft Genome Sequence of Cumin Blight Pathogen Alternaria burnsii.</title>
        <authorList>
            <person name="Feng Z."/>
        </authorList>
    </citation>
    <scope>NUCLEOTIDE SEQUENCE</scope>
    <source>
        <strain evidence="14">CBS107.38</strain>
    </source>
</reference>
<keyword evidence="2" id="KW-0690">Ribosome biogenesis</keyword>
<dbReference type="EC" id="3.6.4.13" evidence="10"/>
<dbReference type="Pfam" id="PF00270">
    <property type="entry name" value="DEAD"/>
    <property type="match status" value="1"/>
</dbReference>
<evidence type="ECO:0000256" key="3">
    <source>
        <dbReference type="ARBA" id="ARBA00022552"/>
    </source>
</evidence>
<dbReference type="EMBL" id="JAAABM010000020">
    <property type="protein sequence ID" value="KAF7671655.1"/>
    <property type="molecule type" value="Genomic_DNA"/>
</dbReference>
<dbReference type="SUPFAM" id="SSF52540">
    <property type="entry name" value="P-loop containing nucleoside triphosphate hydrolases"/>
    <property type="match status" value="1"/>
</dbReference>
<dbReference type="Pfam" id="PF13959">
    <property type="entry name" value="CTE_SPB4"/>
    <property type="match status" value="1"/>
</dbReference>
<keyword evidence="5 10" id="KW-0378">Hydrolase</keyword>
<dbReference type="GO" id="GO:0003724">
    <property type="term" value="F:RNA helicase activity"/>
    <property type="evidence" value="ECO:0007669"/>
    <property type="project" value="UniProtKB-EC"/>
</dbReference>
<evidence type="ECO:0000256" key="1">
    <source>
        <dbReference type="ARBA" id="ARBA00004604"/>
    </source>
</evidence>
<dbReference type="Gene3D" id="3.40.50.300">
    <property type="entry name" value="P-loop containing nucleotide triphosphate hydrolases"/>
    <property type="match status" value="2"/>
</dbReference>
<dbReference type="InterPro" id="IPR025313">
    <property type="entry name" value="SPB4-like_CTE"/>
</dbReference>
<feature type="compositionally biased region" description="Basic and acidic residues" evidence="11">
    <location>
        <begin position="515"/>
        <end position="526"/>
    </location>
</feature>
<dbReference type="CDD" id="cd17949">
    <property type="entry name" value="DEADc_DDX31"/>
    <property type="match status" value="1"/>
</dbReference>
<feature type="region of interest" description="Disordered" evidence="11">
    <location>
        <begin position="1096"/>
        <end position="1122"/>
    </location>
</feature>
<dbReference type="Pfam" id="PF00271">
    <property type="entry name" value="Helicase_C"/>
    <property type="match status" value="1"/>
</dbReference>
<feature type="region of interest" description="Disordered" evidence="11">
    <location>
        <begin position="70"/>
        <end position="178"/>
    </location>
</feature>
<dbReference type="GO" id="GO:0005524">
    <property type="term" value="F:ATP binding"/>
    <property type="evidence" value="ECO:0007669"/>
    <property type="project" value="UniProtKB-UniRule"/>
</dbReference>
<dbReference type="PROSITE" id="PS51194">
    <property type="entry name" value="HELICASE_CTER"/>
    <property type="match status" value="1"/>
</dbReference>
<evidence type="ECO:0000313" key="15">
    <source>
        <dbReference type="Proteomes" id="UP000596902"/>
    </source>
</evidence>
<evidence type="ECO:0000256" key="5">
    <source>
        <dbReference type="ARBA" id="ARBA00022801"/>
    </source>
</evidence>
<keyword evidence="3" id="KW-0698">rRNA processing</keyword>
<evidence type="ECO:0000256" key="10">
    <source>
        <dbReference type="RuleBase" id="RU365068"/>
    </source>
</evidence>
<dbReference type="InterPro" id="IPR027417">
    <property type="entry name" value="P-loop_NTPase"/>
</dbReference>
<evidence type="ECO:0000256" key="6">
    <source>
        <dbReference type="ARBA" id="ARBA00022806"/>
    </source>
</evidence>
<evidence type="ECO:0000256" key="2">
    <source>
        <dbReference type="ARBA" id="ARBA00022517"/>
    </source>
</evidence>
<accession>A0A8H7E9M5</accession>
<feature type="domain" description="Helicase ATP-binding" evidence="12">
    <location>
        <begin position="212"/>
        <end position="416"/>
    </location>
</feature>
<dbReference type="GO" id="GO:0016787">
    <property type="term" value="F:hydrolase activity"/>
    <property type="evidence" value="ECO:0007669"/>
    <property type="project" value="UniProtKB-KW"/>
</dbReference>
<protein>
    <recommendedName>
        <fullName evidence="10">ATP-dependent RNA helicase</fullName>
        <ecNumber evidence="10">3.6.4.13</ecNumber>
    </recommendedName>
</protein>
<keyword evidence="6 10" id="KW-0347">Helicase</keyword>
<dbReference type="SMART" id="SM01178">
    <property type="entry name" value="DUF4217"/>
    <property type="match status" value="1"/>
</dbReference>
<keyword evidence="15" id="KW-1185">Reference proteome</keyword>
<gene>
    <name evidence="14" type="ORF">GT037_010177</name>
</gene>
<evidence type="ECO:0000256" key="4">
    <source>
        <dbReference type="ARBA" id="ARBA00022741"/>
    </source>
</evidence>
<comment type="catalytic activity">
    <reaction evidence="10">
        <text>ATP + H2O = ADP + phosphate + H(+)</text>
        <dbReference type="Rhea" id="RHEA:13065"/>
        <dbReference type="ChEBI" id="CHEBI:15377"/>
        <dbReference type="ChEBI" id="CHEBI:15378"/>
        <dbReference type="ChEBI" id="CHEBI:30616"/>
        <dbReference type="ChEBI" id="CHEBI:43474"/>
        <dbReference type="ChEBI" id="CHEBI:456216"/>
        <dbReference type="EC" id="3.6.4.13"/>
    </reaction>
</comment>
<dbReference type="InterPro" id="IPR001650">
    <property type="entry name" value="Helicase_C-like"/>
</dbReference>
<dbReference type="InterPro" id="IPR014001">
    <property type="entry name" value="Helicase_ATP-bd"/>
</dbReference>
<keyword evidence="7 10" id="KW-0067">ATP-binding</keyword>
<comment type="function">
    <text evidence="10">RNA helicase.</text>
</comment>
<proteinExistence type="inferred from homology"/>
<evidence type="ECO:0000256" key="9">
    <source>
        <dbReference type="ARBA" id="ARBA00023242"/>
    </source>
</evidence>
<evidence type="ECO:0000313" key="14">
    <source>
        <dbReference type="EMBL" id="KAF7671655.1"/>
    </source>
</evidence>